<protein>
    <submittedName>
        <fullName evidence="1">Uncharacterized protein</fullName>
    </submittedName>
</protein>
<sequence>MEPTSESVFELSTVPTASAAGISTTITNPLVDYTPSKPTEGLFAYDLSFIRQEILGLKRQLHFFKTKNGKLVQDLCRVNERMERLEQENVLLKQRFAENSVSEETSNKISCLEKHVEETKTWAALFKSDDMGSCYELVTSAEP</sequence>
<keyword evidence="2" id="KW-1185">Reference proteome</keyword>
<reference evidence="2" key="1">
    <citation type="journal article" date="2024" name="Proc. Natl. Acad. Sci. U.S.A.">
        <title>Extraordinary preservation of gene collinearity over three hundred million years revealed in homosporous lycophytes.</title>
        <authorList>
            <person name="Li C."/>
            <person name="Wickell D."/>
            <person name="Kuo L.Y."/>
            <person name="Chen X."/>
            <person name="Nie B."/>
            <person name="Liao X."/>
            <person name="Peng D."/>
            <person name="Ji J."/>
            <person name="Jenkins J."/>
            <person name="Williams M."/>
            <person name="Shu S."/>
            <person name="Plott C."/>
            <person name="Barry K."/>
            <person name="Rajasekar S."/>
            <person name="Grimwood J."/>
            <person name="Han X."/>
            <person name="Sun S."/>
            <person name="Hou Z."/>
            <person name="He W."/>
            <person name="Dai G."/>
            <person name="Sun C."/>
            <person name="Schmutz J."/>
            <person name="Leebens-Mack J.H."/>
            <person name="Li F.W."/>
            <person name="Wang L."/>
        </authorList>
    </citation>
    <scope>NUCLEOTIDE SEQUENCE [LARGE SCALE GENOMIC DNA]</scope>
    <source>
        <strain evidence="2">cv. PW_Plant_1</strain>
    </source>
</reference>
<dbReference type="Proteomes" id="UP001162992">
    <property type="component" value="Chromosome 2"/>
</dbReference>
<dbReference type="EMBL" id="CM055093">
    <property type="protein sequence ID" value="KAJ7564115.1"/>
    <property type="molecule type" value="Genomic_DNA"/>
</dbReference>
<organism evidence="1 2">
    <name type="scientific">Diphasiastrum complanatum</name>
    <name type="common">Issler's clubmoss</name>
    <name type="synonym">Lycopodium complanatum</name>
    <dbReference type="NCBI Taxonomy" id="34168"/>
    <lineage>
        <taxon>Eukaryota</taxon>
        <taxon>Viridiplantae</taxon>
        <taxon>Streptophyta</taxon>
        <taxon>Embryophyta</taxon>
        <taxon>Tracheophyta</taxon>
        <taxon>Lycopodiopsida</taxon>
        <taxon>Lycopodiales</taxon>
        <taxon>Lycopodiaceae</taxon>
        <taxon>Lycopodioideae</taxon>
        <taxon>Diphasiastrum</taxon>
    </lineage>
</organism>
<evidence type="ECO:0000313" key="1">
    <source>
        <dbReference type="EMBL" id="KAJ7564115.1"/>
    </source>
</evidence>
<proteinExistence type="predicted"/>
<gene>
    <name evidence="1" type="ORF">O6H91_02G002900</name>
</gene>
<comment type="caution">
    <text evidence="1">The sequence shown here is derived from an EMBL/GenBank/DDBJ whole genome shotgun (WGS) entry which is preliminary data.</text>
</comment>
<accession>A0ACC2ECJ9</accession>
<evidence type="ECO:0000313" key="2">
    <source>
        <dbReference type="Proteomes" id="UP001162992"/>
    </source>
</evidence>
<name>A0ACC2ECJ9_DIPCM</name>